<evidence type="ECO:0008006" key="4">
    <source>
        <dbReference type="Google" id="ProtNLM"/>
    </source>
</evidence>
<feature type="compositionally biased region" description="Acidic residues" evidence="1">
    <location>
        <begin position="26"/>
        <end position="38"/>
    </location>
</feature>
<dbReference type="EMBL" id="CP138333">
    <property type="protein sequence ID" value="WZX28582.2"/>
    <property type="molecule type" value="Genomic_DNA"/>
</dbReference>
<proteinExistence type="predicted"/>
<gene>
    <name evidence="2" type="ORF">RQP18_07740</name>
</gene>
<name>A0ABZ3CFC3_9STAP</name>
<keyword evidence="3" id="KW-1185">Reference proteome</keyword>
<evidence type="ECO:0000256" key="1">
    <source>
        <dbReference type="SAM" id="MobiDB-lite"/>
    </source>
</evidence>
<feature type="region of interest" description="Disordered" evidence="1">
    <location>
        <begin position="8"/>
        <end position="45"/>
    </location>
</feature>
<reference evidence="3" key="1">
    <citation type="submission" date="2023-10" db="EMBL/GenBank/DDBJ databases">
        <title>Genome analysis and identification of Salinococcus sp. Bachu38 nov., a PGPR from the rhizosphere of Tamarix.</title>
        <authorList>
            <person name="Liang Z."/>
            <person name="Zhang X."/>
            <person name="Jia J."/>
            <person name="Chen X."/>
            <person name="Wang Y."/>
            <person name="Wang Q."/>
            <person name="Wang R."/>
        </authorList>
    </citation>
    <scope>NUCLEOTIDE SEQUENCE [LARGE SCALE GENOMIC DNA]</scope>
    <source>
        <strain evidence="3">Bachu38</strain>
    </source>
</reference>
<protein>
    <recommendedName>
        <fullName evidence="4">Lipoprotein</fullName>
    </recommendedName>
</protein>
<sequence>MMLLLAACGNEDGDSGIQDDGTPESTGEEAQSDGEDGGSMEASDIIGEASSAWGDTVSYEARQTSTISSGDSQYVVRTITTRSEQNEIKVEVDDGEEIKTHYIFEGDHFIYQGGTIEAQDTPREIEDSRYGDLVSRLEPLREGTASEQESGYEVRYTIDEKEDAVPFFNEEMTSALENVDTFNGLVTVQFNEEYQYTGAKLTLTVGSGEEEMNIISNITMDRIGQVEMIEKPKEM</sequence>
<evidence type="ECO:0000313" key="3">
    <source>
        <dbReference type="Proteomes" id="UP001455384"/>
    </source>
</evidence>
<organism evidence="2 3">
    <name type="scientific">Salinicoccus bachuensis</name>
    <dbReference type="NCBI Taxonomy" id="3136731"/>
    <lineage>
        <taxon>Bacteria</taxon>
        <taxon>Bacillati</taxon>
        <taxon>Bacillota</taxon>
        <taxon>Bacilli</taxon>
        <taxon>Bacillales</taxon>
        <taxon>Staphylococcaceae</taxon>
        <taxon>Salinicoccus</taxon>
    </lineage>
</organism>
<accession>A0ABZ3CFC3</accession>
<dbReference type="RefSeq" id="WP_373446000.1">
    <property type="nucleotide sequence ID" value="NZ_CP138333.2"/>
</dbReference>
<dbReference type="Proteomes" id="UP001455384">
    <property type="component" value="Chromosome"/>
</dbReference>
<evidence type="ECO:0000313" key="2">
    <source>
        <dbReference type="EMBL" id="WZX28582.2"/>
    </source>
</evidence>